<dbReference type="PANTHER" id="PTHR33938">
    <property type="entry name" value="FERULOYL ESTERASE B-RELATED"/>
    <property type="match status" value="1"/>
</dbReference>
<keyword evidence="2" id="KW-0719">Serine esterase</keyword>
<name>A0AAW0RAM5_9PEZI</name>
<dbReference type="PANTHER" id="PTHR33938:SF2">
    <property type="entry name" value="CARBOXYLIC ESTER HYDROLASE"/>
    <property type="match status" value="1"/>
</dbReference>
<evidence type="ECO:0000256" key="7">
    <source>
        <dbReference type="ARBA" id="ARBA00023157"/>
    </source>
</evidence>
<proteinExistence type="inferred from homology"/>
<feature type="chain" id="PRO_5043104837" description="Carboxylic ester hydrolase" evidence="8">
    <location>
        <begin position="24"/>
        <end position="558"/>
    </location>
</feature>
<dbReference type="AlphaFoldDB" id="A0AAW0RAM5"/>
<sequence>MGSFAVLPRFPAILLGLATSVLAATSTCSVDSINALLAATEGARVLEAHQISSNGTFGQVGDIAYPSNATNLPPLCLTWVNVTSSPTSSYTFGLMLPDNDWNGRFLAVGNGGFSGGVNWIEMGVGARYGFATMSTDTGHNSTGQDMSWALGRPEAKKDWAGRSLHGSTVLAKKIIEGYYSGTALQRSYYSGCSTGGRQGIKSAQDYPEDFDGILAGAPAWWSTRQQLWQLKVGAINLPEDSLGYIPPVMFGAISDQVLQQCDGSDGIVDGIIMDPTKCNLRLEKLLCTPAHAGNSSTCLAEAQLQTLQQLYLPLIDLDADVHKLEYLYPSFGVGSEQQMPASFGQNNAPSLYGTEYAAKYVFDDAAWDWRRDFGAATFAAADRLDPGDVNAVHHDLSAFHARGGKLLTYHGHADGLIPPGASRLLHDRTYAAMAARGVALDGFYRLFFVPGMQHCGGGVYDAPWFFGGGGQATTLTDLASQDVWPLPGFQDGEHDILRALVEWVEEDKAPQRIVATKFKNDTIAQGVLRQRPICKYPEQAQYVGNGDINIAANWECAL</sequence>
<evidence type="ECO:0000256" key="3">
    <source>
        <dbReference type="ARBA" id="ARBA00022723"/>
    </source>
</evidence>
<keyword evidence="7" id="KW-1015">Disulfide bond</keyword>
<comment type="caution">
    <text evidence="9">The sequence shown here is derived from an EMBL/GenBank/DDBJ whole genome shotgun (WGS) entry which is preliminary data.</text>
</comment>
<evidence type="ECO:0000256" key="2">
    <source>
        <dbReference type="ARBA" id="ARBA00022487"/>
    </source>
</evidence>
<dbReference type="Proteomes" id="UP001392437">
    <property type="component" value="Unassembled WGS sequence"/>
</dbReference>
<reference evidence="9 10" key="1">
    <citation type="submission" date="2023-01" db="EMBL/GenBank/DDBJ databases">
        <title>Analysis of 21 Apiospora genomes using comparative genomics revels a genus with tremendous synthesis potential of carbohydrate active enzymes and secondary metabolites.</title>
        <authorList>
            <person name="Sorensen T."/>
        </authorList>
    </citation>
    <scope>NUCLEOTIDE SEQUENCE [LARGE SCALE GENOMIC DNA]</scope>
    <source>
        <strain evidence="9 10">CBS 117206</strain>
    </source>
</reference>
<dbReference type="Pfam" id="PF07519">
    <property type="entry name" value="Tannase"/>
    <property type="match status" value="1"/>
</dbReference>
<evidence type="ECO:0000313" key="10">
    <source>
        <dbReference type="Proteomes" id="UP001392437"/>
    </source>
</evidence>
<protein>
    <recommendedName>
        <fullName evidence="8">Carboxylic ester hydrolase</fullName>
        <ecNumber evidence="8">3.1.1.-</ecNumber>
    </recommendedName>
</protein>
<dbReference type="GO" id="GO:0030600">
    <property type="term" value="F:feruloyl esterase activity"/>
    <property type="evidence" value="ECO:0007669"/>
    <property type="project" value="UniProtKB-ARBA"/>
</dbReference>
<dbReference type="InterPro" id="IPR029058">
    <property type="entry name" value="AB_hydrolase_fold"/>
</dbReference>
<accession>A0AAW0RAM5</accession>
<evidence type="ECO:0000256" key="6">
    <source>
        <dbReference type="ARBA" id="ARBA00022837"/>
    </source>
</evidence>
<evidence type="ECO:0000256" key="5">
    <source>
        <dbReference type="ARBA" id="ARBA00022801"/>
    </source>
</evidence>
<dbReference type="SUPFAM" id="SSF53474">
    <property type="entry name" value="alpha/beta-Hydrolases"/>
    <property type="match status" value="1"/>
</dbReference>
<evidence type="ECO:0000256" key="1">
    <source>
        <dbReference type="ARBA" id="ARBA00006249"/>
    </source>
</evidence>
<dbReference type="EC" id="3.1.1.-" evidence="8"/>
<evidence type="ECO:0000313" key="9">
    <source>
        <dbReference type="EMBL" id="KAK8131972.1"/>
    </source>
</evidence>
<comment type="similarity">
    <text evidence="1 8">Belongs to the tannase family.</text>
</comment>
<keyword evidence="6" id="KW-0106">Calcium</keyword>
<dbReference type="EMBL" id="JAQQWP010000001">
    <property type="protein sequence ID" value="KAK8131972.1"/>
    <property type="molecule type" value="Genomic_DNA"/>
</dbReference>
<dbReference type="InterPro" id="IPR011118">
    <property type="entry name" value="Tannase/feruloyl_esterase"/>
</dbReference>
<keyword evidence="3" id="KW-0479">Metal-binding</keyword>
<keyword evidence="4 8" id="KW-0732">Signal</keyword>
<gene>
    <name evidence="9" type="ORF">PG999_000145</name>
</gene>
<keyword evidence="10" id="KW-1185">Reference proteome</keyword>
<evidence type="ECO:0000256" key="8">
    <source>
        <dbReference type="RuleBase" id="RU361238"/>
    </source>
</evidence>
<evidence type="ECO:0000256" key="4">
    <source>
        <dbReference type="ARBA" id="ARBA00022729"/>
    </source>
</evidence>
<feature type="signal peptide" evidence="8">
    <location>
        <begin position="1"/>
        <end position="23"/>
    </location>
</feature>
<organism evidence="9 10">
    <name type="scientific">Apiospora kogelbergensis</name>
    <dbReference type="NCBI Taxonomy" id="1337665"/>
    <lineage>
        <taxon>Eukaryota</taxon>
        <taxon>Fungi</taxon>
        <taxon>Dikarya</taxon>
        <taxon>Ascomycota</taxon>
        <taxon>Pezizomycotina</taxon>
        <taxon>Sordariomycetes</taxon>
        <taxon>Xylariomycetidae</taxon>
        <taxon>Amphisphaeriales</taxon>
        <taxon>Apiosporaceae</taxon>
        <taxon>Apiospora</taxon>
    </lineage>
</organism>
<keyword evidence="5 8" id="KW-0378">Hydrolase</keyword>
<dbReference type="GO" id="GO:0046872">
    <property type="term" value="F:metal ion binding"/>
    <property type="evidence" value="ECO:0007669"/>
    <property type="project" value="UniProtKB-KW"/>
</dbReference>